<proteinExistence type="predicted"/>
<evidence type="ECO:0000313" key="1">
    <source>
        <dbReference type="EMBL" id="RSU00716.1"/>
    </source>
</evidence>
<dbReference type="InterPro" id="IPR036691">
    <property type="entry name" value="Endo/exonu/phosph_ase_sf"/>
</dbReference>
<dbReference type="SUPFAM" id="SSF56219">
    <property type="entry name" value="DNase I-like"/>
    <property type="match status" value="1"/>
</dbReference>
<protein>
    <recommendedName>
        <fullName evidence="3">Endonuclease/exonuclease/phosphatase domain-containing protein</fullName>
    </recommendedName>
</protein>
<accession>A0A430A2N9</accession>
<evidence type="ECO:0000313" key="2">
    <source>
        <dbReference type="Proteomes" id="UP000287857"/>
    </source>
</evidence>
<dbReference type="Proteomes" id="UP000287857">
    <property type="component" value="Unassembled WGS sequence"/>
</dbReference>
<organism evidence="1 2">
    <name type="scientific">Vagococcus vulneris</name>
    <dbReference type="NCBI Taxonomy" id="1977869"/>
    <lineage>
        <taxon>Bacteria</taxon>
        <taxon>Bacillati</taxon>
        <taxon>Bacillota</taxon>
        <taxon>Bacilli</taxon>
        <taxon>Lactobacillales</taxon>
        <taxon>Enterococcaceae</taxon>
        <taxon>Vagococcus</taxon>
    </lineage>
</organism>
<keyword evidence="2" id="KW-1185">Reference proteome</keyword>
<evidence type="ECO:0008006" key="3">
    <source>
        <dbReference type="Google" id="ProtNLM"/>
    </source>
</evidence>
<name>A0A430A2N9_9ENTE</name>
<gene>
    <name evidence="1" type="ORF">CBF37_01520</name>
</gene>
<reference evidence="1 2" key="1">
    <citation type="submission" date="2017-05" db="EMBL/GenBank/DDBJ databases">
        <title>Vagococcus spp. assemblies.</title>
        <authorList>
            <person name="Gulvik C.A."/>
        </authorList>
    </citation>
    <scope>NUCLEOTIDE SEQUENCE [LARGE SCALE GENOMIC DNA]</scope>
    <source>
        <strain evidence="1 2">SS1995</strain>
    </source>
</reference>
<dbReference type="RefSeq" id="WP_165866582.1">
    <property type="nucleotide sequence ID" value="NZ_NGJS01000001.1"/>
</dbReference>
<comment type="caution">
    <text evidence="1">The sequence shown here is derived from an EMBL/GenBank/DDBJ whole genome shotgun (WGS) entry which is preliminary data.</text>
</comment>
<dbReference type="AlphaFoldDB" id="A0A430A2N9"/>
<sequence length="216" mass="25947">MKIVSWNCLGAFRLKRKFIESFEADLYIISEVESVDKLGVDFTDGTVNYQYIIFDDDKKGLLAYSKKHKVQRDDIQDLHMRYFLPVTCNNQKFVGIWTKDYYVSDIYTYCLANDNNLSDRIFIDDFNSSVNFDRNTVRKYRGFSNLNNWFTSKGYISAYHLKENEEYGQESQHTYWTSIKINGEKQKKNRYHIDYCFLDREIPFKFKILNKKQMMQ</sequence>
<dbReference type="EMBL" id="NGJS01000001">
    <property type="protein sequence ID" value="RSU00716.1"/>
    <property type="molecule type" value="Genomic_DNA"/>
</dbReference>